<gene>
    <name evidence="1" type="ORF">DVG78_01995</name>
</gene>
<dbReference type="InterPro" id="IPR055015">
    <property type="entry name" value="GCX_COOH"/>
</dbReference>
<accession>A0A369IDV0</accession>
<dbReference type="NCBIfam" id="NF045639">
    <property type="entry name" value="GCX_COOH"/>
    <property type="match status" value="1"/>
</dbReference>
<proteinExistence type="predicted"/>
<sequence length="125" mass="13401">MPPYVSQDLLTTYQTSITQSLPNPNETLYQLSVSHQYPQSCVVAAYLNITPPFCQTELNLGVSPESSVFANQAKNFAAGQVITSTGNINKGGYSEYEAGKSVELLPGFTAEKGSVFKANLVGCNN</sequence>
<comment type="caution">
    <text evidence="1">The sequence shown here is derived from an EMBL/GenBank/DDBJ whole genome shotgun (WGS) entry which is preliminary data.</text>
</comment>
<keyword evidence="2" id="KW-1185">Reference proteome</keyword>
<dbReference type="AlphaFoldDB" id="A0A369IDV0"/>
<name>A0A369IDV0_9BACT</name>
<dbReference type="EMBL" id="QPIW01000001">
    <property type="protein sequence ID" value="RDB07848.1"/>
    <property type="molecule type" value="Genomic_DNA"/>
</dbReference>
<evidence type="ECO:0000313" key="2">
    <source>
        <dbReference type="Proteomes" id="UP000253141"/>
    </source>
</evidence>
<evidence type="ECO:0000313" key="1">
    <source>
        <dbReference type="EMBL" id="RDB07848.1"/>
    </source>
</evidence>
<organism evidence="1 2">
    <name type="scientific">Runella aurantiaca</name>
    <dbReference type="NCBI Taxonomy" id="2282308"/>
    <lineage>
        <taxon>Bacteria</taxon>
        <taxon>Pseudomonadati</taxon>
        <taxon>Bacteroidota</taxon>
        <taxon>Cytophagia</taxon>
        <taxon>Cytophagales</taxon>
        <taxon>Spirosomataceae</taxon>
        <taxon>Runella</taxon>
    </lineage>
</organism>
<dbReference type="Proteomes" id="UP000253141">
    <property type="component" value="Unassembled WGS sequence"/>
</dbReference>
<reference evidence="1 2" key="1">
    <citation type="submission" date="2018-07" db="EMBL/GenBank/DDBJ databases">
        <title>Genome analysis of Runella aurantiaca.</title>
        <authorList>
            <person name="Yang X."/>
        </authorList>
    </citation>
    <scope>NUCLEOTIDE SEQUENCE [LARGE SCALE GENOMIC DNA]</scope>
    <source>
        <strain evidence="1 2">YX9</strain>
    </source>
</reference>
<protein>
    <submittedName>
        <fullName evidence="1">Uncharacterized protein</fullName>
    </submittedName>
</protein>